<reference evidence="1 2" key="1">
    <citation type="submission" date="2017-04" db="EMBL/GenBank/DDBJ databases">
        <authorList>
            <person name="Afonso C.L."/>
            <person name="Miller P.J."/>
            <person name="Scott M.A."/>
            <person name="Spackman E."/>
            <person name="Goraichik I."/>
            <person name="Dimitrov K.M."/>
            <person name="Suarez D.L."/>
            <person name="Swayne D.E."/>
        </authorList>
    </citation>
    <scope>NUCLEOTIDE SEQUENCE [LARGE SCALE GENOMIC DNA]</scope>
    <source>
        <strain evidence="1 2">DSM 3385</strain>
    </source>
</reference>
<dbReference type="AlphaFoldDB" id="A0A1W2DKP3"/>
<evidence type="ECO:0000313" key="1">
    <source>
        <dbReference type="EMBL" id="SMC97997.1"/>
    </source>
</evidence>
<organism evidence="1 2">
    <name type="scientific">Desulfocicer vacuolatum DSM 3385</name>
    <dbReference type="NCBI Taxonomy" id="1121400"/>
    <lineage>
        <taxon>Bacteria</taxon>
        <taxon>Pseudomonadati</taxon>
        <taxon>Thermodesulfobacteriota</taxon>
        <taxon>Desulfobacteria</taxon>
        <taxon>Desulfobacterales</taxon>
        <taxon>Desulfobacteraceae</taxon>
        <taxon>Desulfocicer</taxon>
    </lineage>
</organism>
<gene>
    <name evidence="1" type="ORF">SAMN02746065_11863</name>
</gene>
<evidence type="ECO:0000313" key="2">
    <source>
        <dbReference type="Proteomes" id="UP000192418"/>
    </source>
</evidence>
<dbReference type="PANTHER" id="PTHR42827:SF1">
    <property type="entry name" value="IRON-SULFUR CLUSTER-BINDING PROTEIN"/>
    <property type="match status" value="1"/>
</dbReference>
<dbReference type="STRING" id="1121400.SAMN02746065_11863"/>
<dbReference type="OrthoDB" id="9784571at2"/>
<protein>
    <submittedName>
        <fullName evidence="1">Epoxyqueuosine reductase QueG (Queuosine biosynthesis)</fullName>
    </submittedName>
</protein>
<dbReference type="PANTHER" id="PTHR42827">
    <property type="entry name" value="IRON-SULFUR CLUSTER-BINDING PROTEIN-RELATED"/>
    <property type="match status" value="1"/>
</dbReference>
<accession>A0A1W2DKP3</accession>
<proteinExistence type="predicted"/>
<dbReference type="Proteomes" id="UP000192418">
    <property type="component" value="Unassembled WGS sequence"/>
</dbReference>
<dbReference type="EMBL" id="FWXY01000018">
    <property type="protein sequence ID" value="SMC97997.1"/>
    <property type="molecule type" value="Genomic_DNA"/>
</dbReference>
<dbReference type="RefSeq" id="WP_084070509.1">
    <property type="nucleotide sequence ID" value="NZ_FWXY01000018.1"/>
</dbReference>
<name>A0A1W2DKP3_9BACT</name>
<keyword evidence="2" id="KW-1185">Reference proteome</keyword>
<sequence>MKKEAIHHIEKFVKNHQAKPEITTHWGVPIVGFASADEPLFSQLPSVASPTHAVPRDFLPNAKTVIAYFIPFKKEMTRTNLKKRNSSKEWGLAYIETNEMIRQLSESLKEWFKIQGHEGHTIPATHNWDEKKLISDWSHRHIAYMAGIGNFGLNNMLITEQGCCGRVGSFITSAKIAPDTRYQEETCLYKYDGTCKKCVKECVNEALFVTSFDRFKCYEMLLENVENSRAIGYADVCGKCLVGTPCSHMNPVANKRKTLPRE</sequence>